<keyword evidence="2" id="KW-0805">Transcription regulation</keyword>
<evidence type="ECO:0000256" key="3">
    <source>
        <dbReference type="ARBA" id="ARBA00023082"/>
    </source>
</evidence>
<dbReference type="GO" id="GO:0006352">
    <property type="term" value="P:DNA-templated transcription initiation"/>
    <property type="evidence" value="ECO:0007669"/>
    <property type="project" value="InterPro"/>
</dbReference>
<reference evidence="8 9" key="1">
    <citation type="submission" date="2019-03" db="EMBL/GenBank/DDBJ databases">
        <title>Seongchinamella monodicae gen. nov., sp. nov., a novel member of the Gammaproteobacteria isolated from a tidal mudflat of beach.</title>
        <authorList>
            <person name="Yang H.G."/>
            <person name="Kang J.W."/>
            <person name="Lee S.D."/>
        </authorList>
    </citation>
    <scope>NUCLEOTIDE SEQUENCE [LARGE SCALE GENOMIC DNA]</scope>
    <source>
        <strain evidence="8 9">GH4-78</strain>
    </source>
</reference>
<proteinExistence type="inferred from homology"/>
<keyword evidence="5" id="KW-0804">Transcription</keyword>
<evidence type="ECO:0000256" key="5">
    <source>
        <dbReference type="ARBA" id="ARBA00023163"/>
    </source>
</evidence>
<dbReference type="PANTHER" id="PTHR43133:SF8">
    <property type="entry name" value="RNA POLYMERASE SIGMA FACTOR HI_1459-RELATED"/>
    <property type="match status" value="1"/>
</dbReference>
<dbReference type="GO" id="GO:0016987">
    <property type="term" value="F:sigma factor activity"/>
    <property type="evidence" value="ECO:0007669"/>
    <property type="project" value="UniProtKB-KW"/>
</dbReference>
<dbReference type="InterPro" id="IPR014284">
    <property type="entry name" value="RNA_pol_sigma-70_dom"/>
</dbReference>
<protein>
    <submittedName>
        <fullName evidence="8">RNA polymerase sigma factor</fullName>
    </submittedName>
</protein>
<name>A0A4R5LWS0_9GAMM</name>
<dbReference type="NCBIfam" id="TIGR02937">
    <property type="entry name" value="sigma70-ECF"/>
    <property type="match status" value="1"/>
</dbReference>
<dbReference type="Gene3D" id="1.10.10.10">
    <property type="entry name" value="Winged helix-like DNA-binding domain superfamily/Winged helix DNA-binding domain"/>
    <property type="match status" value="1"/>
</dbReference>
<dbReference type="EMBL" id="SMSE01000001">
    <property type="protein sequence ID" value="TDG15939.1"/>
    <property type="molecule type" value="Genomic_DNA"/>
</dbReference>
<gene>
    <name evidence="8" type="ORF">E2F43_06860</name>
</gene>
<dbReference type="SUPFAM" id="SSF88946">
    <property type="entry name" value="Sigma2 domain of RNA polymerase sigma factors"/>
    <property type="match status" value="1"/>
</dbReference>
<evidence type="ECO:0000259" key="7">
    <source>
        <dbReference type="Pfam" id="PF08281"/>
    </source>
</evidence>
<organism evidence="8 9">
    <name type="scientific">Seongchinamella unica</name>
    <dbReference type="NCBI Taxonomy" id="2547392"/>
    <lineage>
        <taxon>Bacteria</taxon>
        <taxon>Pseudomonadati</taxon>
        <taxon>Pseudomonadota</taxon>
        <taxon>Gammaproteobacteria</taxon>
        <taxon>Cellvibrionales</taxon>
        <taxon>Halieaceae</taxon>
        <taxon>Seongchinamella</taxon>
    </lineage>
</organism>
<keyword evidence="9" id="KW-1185">Reference proteome</keyword>
<keyword evidence="4" id="KW-0238">DNA-binding</keyword>
<dbReference type="SUPFAM" id="SSF88659">
    <property type="entry name" value="Sigma3 and sigma4 domains of RNA polymerase sigma factors"/>
    <property type="match status" value="1"/>
</dbReference>
<feature type="domain" description="RNA polymerase sigma-70 region 2" evidence="6">
    <location>
        <begin position="9"/>
        <end position="73"/>
    </location>
</feature>
<dbReference type="InterPro" id="IPR007627">
    <property type="entry name" value="RNA_pol_sigma70_r2"/>
</dbReference>
<dbReference type="OrthoDB" id="9780326at2"/>
<dbReference type="InterPro" id="IPR013325">
    <property type="entry name" value="RNA_pol_sigma_r2"/>
</dbReference>
<dbReference type="PANTHER" id="PTHR43133">
    <property type="entry name" value="RNA POLYMERASE ECF-TYPE SIGMA FACTO"/>
    <property type="match status" value="1"/>
</dbReference>
<dbReference type="InterPro" id="IPR036388">
    <property type="entry name" value="WH-like_DNA-bd_sf"/>
</dbReference>
<comment type="caution">
    <text evidence="8">The sequence shown here is derived from an EMBL/GenBank/DDBJ whole genome shotgun (WGS) entry which is preliminary data.</text>
</comment>
<dbReference type="GO" id="GO:0003677">
    <property type="term" value="F:DNA binding"/>
    <property type="evidence" value="ECO:0007669"/>
    <property type="project" value="UniProtKB-KW"/>
</dbReference>
<sequence length="162" mass="19384">MEKLYRQWIDKHQDQVWSLALYLMRDRAEAEDICQEAFTRLWQHRDTMNDGKAGPWLKRVTRNLCLDRLRGRRDEIAAGENDLFDELNPESVFEQGNRTQRLQELVAALKEPYRSLVVLRDIQQHSYRQVAEITGLSQPQVKTYLHRARHALRKQWSEHDDE</sequence>
<dbReference type="RefSeq" id="WP_133210884.1">
    <property type="nucleotide sequence ID" value="NZ_SMSE01000001.1"/>
</dbReference>
<dbReference type="AlphaFoldDB" id="A0A4R5LWS0"/>
<dbReference type="Proteomes" id="UP000295554">
    <property type="component" value="Unassembled WGS sequence"/>
</dbReference>
<dbReference type="InterPro" id="IPR013249">
    <property type="entry name" value="RNA_pol_sigma70_r4_t2"/>
</dbReference>
<evidence type="ECO:0000259" key="6">
    <source>
        <dbReference type="Pfam" id="PF04542"/>
    </source>
</evidence>
<feature type="domain" description="RNA polymerase sigma factor 70 region 4 type 2" evidence="7">
    <location>
        <begin position="100"/>
        <end position="151"/>
    </location>
</feature>
<keyword evidence="3" id="KW-0731">Sigma factor</keyword>
<dbReference type="InterPro" id="IPR013324">
    <property type="entry name" value="RNA_pol_sigma_r3/r4-like"/>
</dbReference>
<evidence type="ECO:0000313" key="9">
    <source>
        <dbReference type="Proteomes" id="UP000295554"/>
    </source>
</evidence>
<evidence type="ECO:0000256" key="4">
    <source>
        <dbReference type="ARBA" id="ARBA00023125"/>
    </source>
</evidence>
<dbReference type="Pfam" id="PF08281">
    <property type="entry name" value="Sigma70_r4_2"/>
    <property type="match status" value="1"/>
</dbReference>
<dbReference type="Pfam" id="PF04542">
    <property type="entry name" value="Sigma70_r2"/>
    <property type="match status" value="1"/>
</dbReference>
<dbReference type="InterPro" id="IPR039425">
    <property type="entry name" value="RNA_pol_sigma-70-like"/>
</dbReference>
<evidence type="ECO:0000256" key="2">
    <source>
        <dbReference type="ARBA" id="ARBA00023015"/>
    </source>
</evidence>
<dbReference type="Gene3D" id="1.10.1740.10">
    <property type="match status" value="1"/>
</dbReference>
<evidence type="ECO:0000256" key="1">
    <source>
        <dbReference type="ARBA" id="ARBA00010641"/>
    </source>
</evidence>
<accession>A0A4R5LWS0</accession>
<dbReference type="CDD" id="cd06171">
    <property type="entry name" value="Sigma70_r4"/>
    <property type="match status" value="1"/>
</dbReference>
<evidence type="ECO:0000313" key="8">
    <source>
        <dbReference type="EMBL" id="TDG15939.1"/>
    </source>
</evidence>
<comment type="similarity">
    <text evidence="1">Belongs to the sigma-70 factor family. ECF subfamily.</text>
</comment>